<dbReference type="PROSITE" id="PS50048">
    <property type="entry name" value="ZN2_CY6_FUNGAL_2"/>
    <property type="match status" value="1"/>
</dbReference>
<evidence type="ECO:0000256" key="3">
    <source>
        <dbReference type="ARBA" id="ARBA00023015"/>
    </source>
</evidence>
<dbReference type="Gene3D" id="4.10.240.10">
    <property type="entry name" value="Zn(2)-C6 fungal-type DNA-binding domain"/>
    <property type="match status" value="1"/>
</dbReference>
<proteinExistence type="predicted"/>
<keyword evidence="2" id="KW-0862">Zinc</keyword>
<keyword evidence="1" id="KW-0479">Metal-binding</keyword>
<dbReference type="CDD" id="cd00067">
    <property type="entry name" value="GAL4"/>
    <property type="match status" value="1"/>
</dbReference>
<reference evidence="7" key="1">
    <citation type="journal article" date="2020" name="Stud. Mycol.">
        <title>101 Dothideomycetes genomes: a test case for predicting lifestyles and emergence of pathogens.</title>
        <authorList>
            <person name="Haridas S."/>
            <person name="Albert R."/>
            <person name="Binder M."/>
            <person name="Bloem J."/>
            <person name="Labutti K."/>
            <person name="Salamov A."/>
            <person name="Andreopoulos B."/>
            <person name="Baker S."/>
            <person name="Barry K."/>
            <person name="Bills G."/>
            <person name="Bluhm B."/>
            <person name="Cannon C."/>
            <person name="Castanera R."/>
            <person name="Culley D."/>
            <person name="Daum C."/>
            <person name="Ezra D."/>
            <person name="Gonzalez J."/>
            <person name="Henrissat B."/>
            <person name="Kuo A."/>
            <person name="Liang C."/>
            <person name="Lipzen A."/>
            <person name="Lutzoni F."/>
            <person name="Magnuson J."/>
            <person name="Mondo S."/>
            <person name="Nolan M."/>
            <person name="Ohm R."/>
            <person name="Pangilinan J."/>
            <person name="Park H.-J."/>
            <person name="Ramirez L."/>
            <person name="Alfaro M."/>
            <person name="Sun H."/>
            <person name="Tritt A."/>
            <person name="Yoshinaga Y."/>
            <person name="Zwiers L.-H."/>
            <person name="Turgeon B."/>
            <person name="Goodwin S."/>
            <person name="Spatafora J."/>
            <person name="Crous P."/>
            <person name="Grigoriev I."/>
        </authorList>
    </citation>
    <scope>NUCLEOTIDE SEQUENCE</scope>
    <source>
        <strain evidence="7">CBS 122367</strain>
    </source>
</reference>
<dbReference type="AlphaFoldDB" id="A0A6G1JJ75"/>
<evidence type="ECO:0000313" key="8">
    <source>
        <dbReference type="Proteomes" id="UP000799291"/>
    </source>
</evidence>
<dbReference type="GO" id="GO:0008270">
    <property type="term" value="F:zinc ion binding"/>
    <property type="evidence" value="ECO:0007669"/>
    <property type="project" value="InterPro"/>
</dbReference>
<dbReference type="SUPFAM" id="SSF57701">
    <property type="entry name" value="Zn2/Cys6 DNA-binding domain"/>
    <property type="match status" value="1"/>
</dbReference>
<dbReference type="OrthoDB" id="9930022at2759"/>
<dbReference type="Proteomes" id="UP000799291">
    <property type="component" value="Unassembled WGS sequence"/>
</dbReference>
<evidence type="ECO:0000256" key="1">
    <source>
        <dbReference type="ARBA" id="ARBA00022723"/>
    </source>
</evidence>
<keyword evidence="5" id="KW-0539">Nucleus</keyword>
<dbReference type="InterPro" id="IPR036864">
    <property type="entry name" value="Zn2-C6_fun-type_DNA-bd_sf"/>
</dbReference>
<dbReference type="GO" id="GO:0000981">
    <property type="term" value="F:DNA-binding transcription factor activity, RNA polymerase II-specific"/>
    <property type="evidence" value="ECO:0007669"/>
    <property type="project" value="InterPro"/>
</dbReference>
<accession>A0A6G1JJ75</accession>
<evidence type="ECO:0000256" key="5">
    <source>
        <dbReference type="ARBA" id="ARBA00023242"/>
    </source>
</evidence>
<dbReference type="EMBL" id="MU005571">
    <property type="protein sequence ID" value="KAF2690203.1"/>
    <property type="molecule type" value="Genomic_DNA"/>
</dbReference>
<keyword evidence="8" id="KW-1185">Reference proteome</keyword>
<protein>
    <recommendedName>
        <fullName evidence="6">Zn(2)-C6 fungal-type domain-containing protein</fullName>
    </recommendedName>
</protein>
<evidence type="ECO:0000256" key="4">
    <source>
        <dbReference type="ARBA" id="ARBA00023163"/>
    </source>
</evidence>
<keyword evidence="3" id="KW-0805">Transcription regulation</keyword>
<sequence>MATGPGSKRKSCAECVKAKRKCGMELPTCQRCSKKNIACSYPNNRFAVADTAFPELEFSWLDDLMRDSGLHPWTGQLQPQLDAASTGTYSGRTESDAPLTAATELDESTAAGGSSCTYTAHEEIEAALHRFKTWPEKWLREGRAPFIHPQLYASRMPRPLQDAYAACAIYSTKTKQNEFVAFTVIESKANELLHSTEQLRWSPLDLLAATQALLIFQFIRLFDGDIRQRAAAEKAEPILQTWTERLKSRTTEEQTHTTETAPSWRSWIFGESVRRTITMSLFLDGAYSLVKEGFCTLGRKITANSFTAQRRLWEAQSPLQWERARQNHDSYWVSKMDFDRVMRESGAEELDDFGMVLLITYKGQDVVDHWMATGQPQNPLGVDTNFHRSLLGVL</sequence>
<evidence type="ECO:0000256" key="2">
    <source>
        <dbReference type="ARBA" id="ARBA00022833"/>
    </source>
</evidence>
<dbReference type="PANTHER" id="PTHR47660:SF3">
    <property type="entry name" value="FINGER DOMAIN PROTEIN, PUTATIVE (AFU_ORTHOLOGUE AFUA_4G03310)-RELATED"/>
    <property type="match status" value="1"/>
</dbReference>
<gene>
    <name evidence="7" type="ORF">K458DRAFT_100106</name>
</gene>
<keyword evidence="4" id="KW-0804">Transcription</keyword>
<dbReference type="InterPro" id="IPR001138">
    <property type="entry name" value="Zn2Cys6_DnaBD"/>
</dbReference>
<organism evidence="7 8">
    <name type="scientific">Lentithecium fluviatile CBS 122367</name>
    <dbReference type="NCBI Taxonomy" id="1168545"/>
    <lineage>
        <taxon>Eukaryota</taxon>
        <taxon>Fungi</taxon>
        <taxon>Dikarya</taxon>
        <taxon>Ascomycota</taxon>
        <taxon>Pezizomycotina</taxon>
        <taxon>Dothideomycetes</taxon>
        <taxon>Pleosporomycetidae</taxon>
        <taxon>Pleosporales</taxon>
        <taxon>Massarineae</taxon>
        <taxon>Lentitheciaceae</taxon>
        <taxon>Lentithecium</taxon>
    </lineage>
</organism>
<evidence type="ECO:0000259" key="6">
    <source>
        <dbReference type="PROSITE" id="PS50048"/>
    </source>
</evidence>
<evidence type="ECO:0000313" key="7">
    <source>
        <dbReference type="EMBL" id="KAF2690203.1"/>
    </source>
</evidence>
<name>A0A6G1JJ75_9PLEO</name>
<dbReference type="Pfam" id="PF00172">
    <property type="entry name" value="Zn_clus"/>
    <property type="match status" value="1"/>
</dbReference>
<dbReference type="PANTHER" id="PTHR47660">
    <property type="entry name" value="TRANSCRIPTION FACTOR WITH C2H2 AND ZN(2)-CYS(6) DNA BINDING DOMAIN (EUROFUNG)-RELATED-RELATED"/>
    <property type="match status" value="1"/>
</dbReference>
<dbReference type="SMART" id="SM00066">
    <property type="entry name" value="GAL4"/>
    <property type="match status" value="1"/>
</dbReference>
<feature type="domain" description="Zn(2)-C6 fungal-type" evidence="6">
    <location>
        <begin position="11"/>
        <end position="41"/>
    </location>
</feature>